<keyword evidence="4" id="KW-0735">Signal-anchor</keyword>
<dbReference type="GO" id="GO:0005802">
    <property type="term" value="C:trans-Golgi network"/>
    <property type="evidence" value="ECO:0007669"/>
    <property type="project" value="TreeGrafter"/>
</dbReference>
<evidence type="ECO:0000256" key="4">
    <source>
        <dbReference type="RuleBase" id="RU366043"/>
    </source>
</evidence>
<keyword evidence="1 4" id="KW-0489">Methyltransferase</keyword>
<keyword evidence="2 4" id="KW-0808">Transferase</keyword>
<evidence type="ECO:0000256" key="3">
    <source>
        <dbReference type="ARBA" id="ARBA00023180"/>
    </source>
</evidence>
<dbReference type="PANTHER" id="PTHR10108">
    <property type="entry name" value="SAM-DEPENDENT METHYLTRANSFERASE"/>
    <property type="match status" value="1"/>
</dbReference>
<dbReference type="InterPro" id="IPR004159">
    <property type="entry name" value="Put_SAM_MeTrfase"/>
</dbReference>
<dbReference type="PANTHER" id="PTHR10108:SF1082">
    <property type="entry name" value="METHYLTRANSFERASE"/>
    <property type="match status" value="1"/>
</dbReference>
<dbReference type="OrthoDB" id="2013972at2759"/>
<dbReference type="EMBL" id="DF973322">
    <property type="protein sequence ID" value="GAU25809.1"/>
    <property type="molecule type" value="Genomic_DNA"/>
</dbReference>
<evidence type="ECO:0000256" key="2">
    <source>
        <dbReference type="ARBA" id="ARBA00022679"/>
    </source>
</evidence>
<feature type="non-terminal residue" evidence="5">
    <location>
        <position position="1"/>
    </location>
</feature>
<organism evidence="5 6">
    <name type="scientific">Trifolium subterraneum</name>
    <name type="common">Subterranean clover</name>
    <dbReference type="NCBI Taxonomy" id="3900"/>
    <lineage>
        <taxon>Eukaryota</taxon>
        <taxon>Viridiplantae</taxon>
        <taxon>Streptophyta</taxon>
        <taxon>Embryophyta</taxon>
        <taxon>Tracheophyta</taxon>
        <taxon>Spermatophyta</taxon>
        <taxon>Magnoliopsida</taxon>
        <taxon>eudicotyledons</taxon>
        <taxon>Gunneridae</taxon>
        <taxon>Pentapetalae</taxon>
        <taxon>rosids</taxon>
        <taxon>fabids</taxon>
        <taxon>Fabales</taxon>
        <taxon>Fabaceae</taxon>
        <taxon>Papilionoideae</taxon>
        <taxon>50 kb inversion clade</taxon>
        <taxon>NPAAA clade</taxon>
        <taxon>Hologalegina</taxon>
        <taxon>IRL clade</taxon>
        <taxon>Trifolieae</taxon>
        <taxon>Trifolium</taxon>
    </lineage>
</organism>
<dbReference type="AlphaFoldDB" id="A0A2Z6N349"/>
<protein>
    <recommendedName>
        <fullName evidence="4">Methyltransferase</fullName>
        <ecNumber evidence="4">2.1.1.-</ecNumber>
    </recommendedName>
</protein>
<gene>
    <name evidence="5" type="ORF">TSUD_30740</name>
</gene>
<dbReference type="GO" id="GO:0008168">
    <property type="term" value="F:methyltransferase activity"/>
    <property type="evidence" value="ECO:0007669"/>
    <property type="project" value="UniProtKB-UniRule"/>
</dbReference>
<dbReference type="Pfam" id="PF03141">
    <property type="entry name" value="Methyltransf_29"/>
    <property type="match status" value="1"/>
</dbReference>
<evidence type="ECO:0000313" key="6">
    <source>
        <dbReference type="Proteomes" id="UP000242715"/>
    </source>
</evidence>
<comment type="subcellular location">
    <subcellularLocation>
        <location evidence="4">Membrane</location>
        <topology evidence="4">Single-pass type II membrane protein</topology>
    </subcellularLocation>
</comment>
<dbReference type="GO" id="GO:0005768">
    <property type="term" value="C:endosome"/>
    <property type="evidence" value="ECO:0007669"/>
    <property type="project" value="TreeGrafter"/>
</dbReference>
<dbReference type="EC" id="2.1.1.-" evidence="4"/>
<keyword evidence="3 4" id="KW-0325">Glycoprotein</keyword>
<proteinExistence type="inferred from homology"/>
<dbReference type="GO" id="GO:0032259">
    <property type="term" value="P:methylation"/>
    <property type="evidence" value="ECO:0007669"/>
    <property type="project" value="UniProtKB-KW"/>
</dbReference>
<name>A0A2Z6N349_TRISU</name>
<keyword evidence="6" id="KW-1185">Reference proteome</keyword>
<accession>A0A2Z6N349</accession>
<reference evidence="6" key="1">
    <citation type="journal article" date="2017" name="Front. Plant Sci.">
        <title>Climate Clever Clovers: New Paradigm to Reduce the Environmental Footprint of Ruminants by Breeding Low Methanogenic Forages Utilizing Haplotype Variation.</title>
        <authorList>
            <person name="Kaur P."/>
            <person name="Appels R."/>
            <person name="Bayer P.E."/>
            <person name="Keeble-Gagnere G."/>
            <person name="Wang J."/>
            <person name="Hirakawa H."/>
            <person name="Shirasawa K."/>
            <person name="Vercoe P."/>
            <person name="Stefanova K."/>
            <person name="Durmic Z."/>
            <person name="Nichols P."/>
            <person name="Revell C."/>
            <person name="Isobe S.N."/>
            <person name="Edwards D."/>
            <person name="Erskine W."/>
        </authorList>
    </citation>
    <scope>NUCLEOTIDE SEQUENCE [LARGE SCALE GENOMIC DNA]</scope>
    <source>
        <strain evidence="6">cv. Daliak</strain>
    </source>
</reference>
<evidence type="ECO:0000256" key="1">
    <source>
        <dbReference type="ARBA" id="ARBA00022603"/>
    </source>
</evidence>
<sequence>NANFLAYGLCSSGSDWVTIKDTRIQHKLLQPDSLSWYVLLSIEEGCDPVNKIYYFDLSKLPNGLEAYAVNGNQLIVSYLGDVKYVLQQIFEAVENMERNGIKQGPLQKSKNCFDDFISAAITNPESYALKVEVMVDFLLPLALIRCEAFSTYPRTYDLLHAWTVLSDVAKKDCSPEDLLIEMDRIVRPTGFVIFRDKQPMIDFVKKYLTALQ</sequence>
<comment type="similarity">
    <text evidence="4">Belongs to the methyltransferase superfamily.</text>
</comment>
<dbReference type="GO" id="GO:0016020">
    <property type="term" value="C:membrane"/>
    <property type="evidence" value="ECO:0007669"/>
    <property type="project" value="UniProtKB-SubCell"/>
</dbReference>
<evidence type="ECO:0000313" key="5">
    <source>
        <dbReference type="EMBL" id="GAU25809.1"/>
    </source>
</evidence>
<dbReference type="Proteomes" id="UP000242715">
    <property type="component" value="Unassembled WGS sequence"/>
</dbReference>
<keyword evidence="4" id="KW-0812">Transmembrane</keyword>